<feature type="transmembrane region" description="Helical" evidence="1">
    <location>
        <begin position="101"/>
        <end position="125"/>
    </location>
</feature>
<feature type="transmembrane region" description="Helical" evidence="1">
    <location>
        <begin position="7"/>
        <end position="28"/>
    </location>
</feature>
<evidence type="ECO:0000256" key="1">
    <source>
        <dbReference type="SAM" id="Phobius"/>
    </source>
</evidence>
<keyword evidence="3" id="KW-1185">Reference proteome</keyword>
<dbReference type="AlphaFoldDB" id="A0A7D3XIV3"/>
<dbReference type="Proteomes" id="UP000504693">
    <property type="component" value="Chromosome"/>
</dbReference>
<dbReference type="KEGG" id="emv:HQR01_14130"/>
<keyword evidence="1" id="KW-0812">Transmembrane</keyword>
<organism evidence="2 3">
    <name type="scientific">Erythrobacter mangrovi</name>
    <dbReference type="NCBI Taxonomy" id="2739433"/>
    <lineage>
        <taxon>Bacteria</taxon>
        <taxon>Pseudomonadati</taxon>
        <taxon>Pseudomonadota</taxon>
        <taxon>Alphaproteobacteria</taxon>
        <taxon>Sphingomonadales</taxon>
        <taxon>Erythrobacteraceae</taxon>
        <taxon>Erythrobacter/Porphyrobacter group</taxon>
        <taxon>Erythrobacter</taxon>
    </lineage>
</organism>
<gene>
    <name evidence="2" type="ORF">HQR01_14130</name>
</gene>
<dbReference type="RefSeq" id="WP_173215650.1">
    <property type="nucleotide sequence ID" value="NZ_CP053921.1"/>
</dbReference>
<accession>A0A7D3XIV3</accession>
<reference evidence="2 3" key="1">
    <citation type="submission" date="2020-05" db="EMBL/GenBank/DDBJ databases">
        <title>Erythrobacter mangrovi sp. nov., isolated from rhizosphere soil of mangrove plant (Kandelia candel).</title>
        <authorList>
            <person name="Ye Y.H."/>
        </authorList>
    </citation>
    <scope>NUCLEOTIDE SEQUENCE [LARGE SCALE GENOMIC DNA]</scope>
    <source>
        <strain evidence="2 3">EB310</strain>
    </source>
</reference>
<evidence type="ECO:0000313" key="3">
    <source>
        <dbReference type="Proteomes" id="UP000504693"/>
    </source>
</evidence>
<proteinExistence type="predicted"/>
<feature type="transmembrane region" description="Helical" evidence="1">
    <location>
        <begin position="174"/>
        <end position="195"/>
    </location>
</feature>
<evidence type="ECO:0000313" key="2">
    <source>
        <dbReference type="EMBL" id="QKG72413.1"/>
    </source>
</evidence>
<feature type="transmembrane region" description="Helical" evidence="1">
    <location>
        <begin position="241"/>
        <end position="258"/>
    </location>
</feature>
<dbReference type="EMBL" id="CP053921">
    <property type="protein sequence ID" value="QKG72413.1"/>
    <property type="molecule type" value="Genomic_DNA"/>
</dbReference>
<name>A0A7D3XIV3_9SPHN</name>
<feature type="transmembrane region" description="Helical" evidence="1">
    <location>
        <begin position="137"/>
        <end position="154"/>
    </location>
</feature>
<protein>
    <recommendedName>
        <fullName evidence="4">DUF2306 domain-containing protein</fullName>
    </recommendedName>
</protein>
<keyword evidence="1" id="KW-1133">Transmembrane helix</keyword>
<sequence>MPYRYAHYFVGFVLAVTVAGFWASYFVPTAPMPLAFHVHAITAMTWLAFLIVQSVAIHRRKNAFHKTLGQASFVLFPLLMLGFVAIINLSSARYVAAESDFIMILGPAFGIGMVIALAAYLVLFYNALKNRRNVRLHAGYMLATPLILFESPFSRVIDQFLPWLNVIGSEGPRAVLDTIVVSDVLVACFALALYFRDRKHGTPWLVAIGFVLLQAVVMWFAPDMAFLGPMFDAYGQIPGNLTMAAGAFAGVVVTYLGWTAGSRPKEKVAVSPA</sequence>
<feature type="transmembrane region" description="Helical" evidence="1">
    <location>
        <begin position="68"/>
        <end position="89"/>
    </location>
</feature>
<evidence type="ECO:0008006" key="4">
    <source>
        <dbReference type="Google" id="ProtNLM"/>
    </source>
</evidence>
<feature type="transmembrane region" description="Helical" evidence="1">
    <location>
        <begin position="34"/>
        <end position="56"/>
    </location>
</feature>
<feature type="transmembrane region" description="Helical" evidence="1">
    <location>
        <begin position="202"/>
        <end position="221"/>
    </location>
</feature>
<keyword evidence="1" id="KW-0472">Membrane</keyword>